<reference evidence="7 8" key="1">
    <citation type="submission" date="2024-04" db="EMBL/GenBank/DDBJ databases">
        <authorList>
            <consortium name="Genoscope - CEA"/>
            <person name="William W."/>
        </authorList>
    </citation>
    <scope>NUCLEOTIDE SEQUENCE [LARGE SCALE GENOMIC DNA]</scope>
</reference>
<dbReference type="AlphaFoldDB" id="A0AAV2HWA9"/>
<sequence>LSKVLTAAHCLFGLPATSLRVGLGWHNITQEMSGHEQTFNVAQVFIHDQYRPYTPGFPNDIAIVTFENNATLNEYVDVAVLPTEEIAGQGESCTVSGWGRTSGLGISAHVLSQVNIISIPNEECAMRYNGVTGARVYSSHICVYEPPKSACSGDSGGPVVCNGYLTGVSSWGSSACDGSYPSVYVKTSSFLDWIKQHL</sequence>
<dbReference type="GO" id="GO:0005615">
    <property type="term" value="C:extracellular space"/>
    <property type="evidence" value="ECO:0007669"/>
    <property type="project" value="TreeGrafter"/>
</dbReference>
<dbReference type="SMART" id="SM00020">
    <property type="entry name" value="Tryp_SPc"/>
    <property type="match status" value="1"/>
</dbReference>
<dbReference type="PROSITE" id="PS00135">
    <property type="entry name" value="TRYPSIN_SER"/>
    <property type="match status" value="1"/>
</dbReference>
<evidence type="ECO:0000256" key="2">
    <source>
        <dbReference type="ARBA" id="ARBA00022801"/>
    </source>
</evidence>
<name>A0AAV2HWA9_LYMST</name>
<evidence type="ECO:0000256" key="4">
    <source>
        <dbReference type="ARBA" id="ARBA00023157"/>
    </source>
</evidence>
<dbReference type="SUPFAM" id="SSF50494">
    <property type="entry name" value="Trypsin-like serine proteases"/>
    <property type="match status" value="1"/>
</dbReference>
<dbReference type="CDD" id="cd00190">
    <property type="entry name" value="Tryp_SPc"/>
    <property type="match status" value="1"/>
</dbReference>
<protein>
    <recommendedName>
        <fullName evidence="6">Peptidase S1 domain-containing protein</fullName>
    </recommendedName>
</protein>
<dbReference type="InterPro" id="IPR050127">
    <property type="entry name" value="Serine_Proteases_S1"/>
</dbReference>
<comment type="caution">
    <text evidence="7">The sequence shown here is derived from an EMBL/GenBank/DDBJ whole genome shotgun (WGS) entry which is preliminary data.</text>
</comment>
<dbReference type="InterPro" id="IPR033116">
    <property type="entry name" value="TRYPSIN_SER"/>
</dbReference>
<evidence type="ECO:0000256" key="5">
    <source>
        <dbReference type="RuleBase" id="RU363034"/>
    </source>
</evidence>
<dbReference type="Proteomes" id="UP001497497">
    <property type="component" value="Unassembled WGS sequence"/>
</dbReference>
<dbReference type="InterPro" id="IPR009003">
    <property type="entry name" value="Peptidase_S1_PA"/>
</dbReference>
<keyword evidence="1 5" id="KW-0645">Protease</keyword>
<dbReference type="PROSITE" id="PS00134">
    <property type="entry name" value="TRYPSIN_HIS"/>
    <property type="match status" value="1"/>
</dbReference>
<organism evidence="7 8">
    <name type="scientific">Lymnaea stagnalis</name>
    <name type="common">Great pond snail</name>
    <name type="synonym">Helix stagnalis</name>
    <dbReference type="NCBI Taxonomy" id="6523"/>
    <lineage>
        <taxon>Eukaryota</taxon>
        <taxon>Metazoa</taxon>
        <taxon>Spiralia</taxon>
        <taxon>Lophotrochozoa</taxon>
        <taxon>Mollusca</taxon>
        <taxon>Gastropoda</taxon>
        <taxon>Heterobranchia</taxon>
        <taxon>Euthyneura</taxon>
        <taxon>Panpulmonata</taxon>
        <taxon>Hygrophila</taxon>
        <taxon>Lymnaeoidea</taxon>
        <taxon>Lymnaeidae</taxon>
        <taxon>Lymnaea</taxon>
    </lineage>
</organism>
<feature type="non-terminal residue" evidence="7">
    <location>
        <position position="1"/>
    </location>
</feature>
<evidence type="ECO:0000259" key="6">
    <source>
        <dbReference type="PROSITE" id="PS50240"/>
    </source>
</evidence>
<accession>A0AAV2HWA9</accession>
<dbReference type="PANTHER" id="PTHR24264">
    <property type="entry name" value="TRYPSIN-RELATED"/>
    <property type="match status" value="1"/>
</dbReference>
<keyword evidence="4" id="KW-1015">Disulfide bond</keyword>
<dbReference type="InterPro" id="IPR018114">
    <property type="entry name" value="TRYPSIN_HIS"/>
</dbReference>
<dbReference type="InterPro" id="IPR001254">
    <property type="entry name" value="Trypsin_dom"/>
</dbReference>
<keyword evidence="2 5" id="KW-0378">Hydrolase</keyword>
<dbReference type="GO" id="GO:0006508">
    <property type="term" value="P:proteolysis"/>
    <property type="evidence" value="ECO:0007669"/>
    <property type="project" value="UniProtKB-KW"/>
</dbReference>
<dbReference type="InterPro" id="IPR043504">
    <property type="entry name" value="Peptidase_S1_PA_chymotrypsin"/>
</dbReference>
<dbReference type="PROSITE" id="PS50240">
    <property type="entry name" value="TRYPSIN_DOM"/>
    <property type="match status" value="1"/>
</dbReference>
<keyword evidence="3 5" id="KW-0720">Serine protease</keyword>
<dbReference type="GO" id="GO:0004252">
    <property type="term" value="F:serine-type endopeptidase activity"/>
    <property type="evidence" value="ECO:0007669"/>
    <property type="project" value="InterPro"/>
</dbReference>
<dbReference type="PANTHER" id="PTHR24264:SF54">
    <property type="entry name" value="PEPTIDASE S1 DOMAIN-CONTAINING PROTEIN"/>
    <property type="match status" value="1"/>
</dbReference>
<dbReference type="EMBL" id="CAXITT010000273">
    <property type="protein sequence ID" value="CAL1537726.1"/>
    <property type="molecule type" value="Genomic_DNA"/>
</dbReference>
<feature type="domain" description="Peptidase S1" evidence="6">
    <location>
        <begin position="1"/>
        <end position="198"/>
    </location>
</feature>
<evidence type="ECO:0000313" key="7">
    <source>
        <dbReference type="EMBL" id="CAL1537726.1"/>
    </source>
</evidence>
<gene>
    <name evidence="7" type="ORF">GSLYS_00011628001</name>
</gene>
<keyword evidence="8" id="KW-1185">Reference proteome</keyword>
<evidence type="ECO:0000256" key="1">
    <source>
        <dbReference type="ARBA" id="ARBA00022670"/>
    </source>
</evidence>
<dbReference type="Gene3D" id="2.40.10.10">
    <property type="entry name" value="Trypsin-like serine proteases"/>
    <property type="match status" value="1"/>
</dbReference>
<proteinExistence type="predicted"/>
<evidence type="ECO:0000256" key="3">
    <source>
        <dbReference type="ARBA" id="ARBA00022825"/>
    </source>
</evidence>
<dbReference type="FunFam" id="2.40.10.10:FF:000036">
    <property type="entry name" value="Trypsin beta"/>
    <property type="match status" value="1"/>
</dbReference>
<evidence type="ECO:0000313" key="8">
    <source>
        <dbReference type="Proteomes" id="UP001497497"/>
    </source>
</evidence>
<dbReference type="Pfam" id="PF00089">
    <property type="entry name" value="Trypsin"/>
    <property type="match status" value="1"/>
</dbReference>